<feature type="region of interest" description="Disordered" evidence="1">
    <location>
        <begin position="129"/>
        <end position="161"/>
    </location>
</feature>
<feature type="compositionally biased region" description="Low complexity" evidence="1">
    <location>
        <begin position="415"/>
        <end position="429"/>
    </location>
</feature>
<gene>
    <name evidence="4" type="ORF">FNF28_01636</name>
</gene>
<dbReference type="Proteomes" id="UP000324907">
    <property type="component" value="Unassembled WGS sequence"/>
</dbReference>
<feature type="region of interest" description="Disordered" evidence="1">
    <location>
        <begin position="412"/>
        <end position="476"/>
    </location>
</feature>
<evidence type="ECO:0000256" key="2">
    <source>
        <dbReference type="SAM" id="Phobius"/>
    </source>
</evidence>
<feature type="domain" description="Response regulatory" evidence="3">
    <location>
        <begin position="480"/>
        <end position="547"/>
    </location>
</feature>
<name>A0A5A8DXG6_CAFRO</name>
<dbReference type="InterPro" id="IPR011006">
    <property type="entry name" value="CheY-like_superfamily"/>
</dbReference>
<feature type="transmembrane region" description="Helical" evidence="2">
    <location>
        <begin position="49"/>
        <end position="68"/>
    </location>
</feature>
<organism evidence="4 5">
    <name type="scientific">Cafeteria roenbergensis</name>
    <name type="common">Marine flagellate</name>
    <dbReference type="NCBI Taxonomy" id="33653"/>
    <lineage>
        <taxon>Eukaryota</taxon>
        <taxon>Sar</taxon>
        <taxon>Stramenopiles</taxon>
        <taxon>Bigyra</taxon>
        <taxon>Opalozoa</taxon>
        <taxon>Bicosoecida</taxon>
        <taxon>Cafeteriaceae</taxon>
        <taxon>Cafeteria</taxon>
    </lineage>
</organism>
<evidence type="ECO:0000313" key="5">
    <source>
        <dbReference type="Proteomes" id="UP000324907"/>
    </source>
</evidence>
<dbReference type="AlphaFoldDB" id="A0A5A8DXG6"/>
<dbReference type="EMBL" id="VLTL01000015">
    <property type="protein sequence ID" value="KAA0170213.1"/>
    <property type="molecule type" value="Genomic_DNA"/>
</dbReference>
<dbReference type="GO" id="GO:0000160">
    <property type="term" value="P:phosphorelay signal transduction system"/>
    <property type="evidence" value="ECO:0007669"/>
    <property type="project" value="InterPro"/>
</dbReference>
<proteinExistence type="predicted"/>
<dbReference type="InterPro" id="IPR001789">
    <property type="entry name" value="Sig_transdc_resp-reg_receiver"/>
</dbReference>
<keyword evidence="2" id="KW-1133">Transmembrane helix</keyword>
<dbReference type="Pfam" id="PF00072">
    <property type="entry name" value="Response_reg"/>
    <property type="match status" value="1"/>
</dbReference>
<dbReference type="Gene3D" id="3.40.50.2300">
    <property type="match status" value="1"/>
</dbReference>
<keyword evidence="2" id="KW-0472">Membrane</keyword>
<keyword evidence="2" id="KW-0812">Transmembrane</keyword>
<evidence type="ECO:0000313" key="4">
    <source>
        <dbReference type="EMBL" id="KAA0170213.1"/>
    </source>
</evidence>
<evidence type="ECO:0000259" key="3">
    <source>
        <dbReference type="Pfam" id="PF00072"/>
    </source>
</evidence>
<protein>
    <recommendedName>
        <fullName evidence="3">Response regulatory domain-containing protein</fullName>
    </recommendedName>
</protein>
<accession>A0A5A8DXG6</accession>
<reference evidence="4 5" key="1">
    <citation type="submission" date="2019-07" db="EMBL/GenBank/DDBJ databases">
        <title>Genomes of Cafeteria roenbergensis.</title>
        <authorList>
            <person name="Fischer M.G."/>
            <person name="Hackl T."/>
            <person name="Roman M."/>
        </authorList>
    </citation>
    <scope>NUCLEOTIDE SEQUENCE [LARGE SCALE GENOMIC DNA]</scope>
    <source>
        <strain evidence="4 5">RCC970-E3</strain>
    </source>
</reference>
<comment type="caution">
    <text evidence="4">The sequence shown here is derived from an EMBL/GenBank/DDBJ whole genome shotgun (WGS) entry which is preliminary data.</text>
</comment>
<evidence type="ECO:0000256" key="1">
    <source>
        <dbReference type="SAM" id="MobiDB-lite"/>
    </source>
</evidence>
<dbReference type="SUPFAM" id="SSF52172">
    <property type="entry name" value="CheY-like"/>
    <property type="match status" value="1"/>
</dbReference>
<sequence>MALSDLLISELGAHSLSPGAQSVSALVSNSTLLGEAVAFGSAYLMGRTVALVFLLPIVVSAAYLMSFVQKARGWWEQAHRESRDAFLRWTMHTLRGPAAIINASLDDASEILTSDVLLAECQAVRREASSGFGSGGLASSPVSTGRTVSSTSAGHLEGRGKDDAAFSEDMQIRAMTSLRAGRRTEKLLQAIESLGQALHDSPASFSTVSRFEGLHGALTSMRRASIGRLQTLAVLDRLLEVSRVTGGSYTVEPKWADLVSVLHRVIVRLFDLAKEKNVGLQATKSCLRLAARCVGDQWRPEALGLYTPFNQLATGTATVEPFALGLDLALVSARATAHCTGGGDAGGLALEELARSTHELLTTGDVAAHPWLARHGGDQLLLDLAESGEAALGAFEAIKSCGASGVEAAMRKTSSHPSLSGSLASPANSKEQADPSGSARGAPKRWRHLATLAPSDGSNADSGSCEPADGPKPPRWEARDYWDLVILDISMPGCGGPATAERLRKAGFTGVILGHTGNSVPEDLQYMCDMGADACELKPMDQAKLEHYLCEAFLRRRAQFASLEE</sequence>
<feature type="compositionally biased region" description="Polar residues" evidence="1">
    <location>
        <begin position="141"/>
        <end position="153"/>
    </location>
</feature>